<dbReference type="HOGENOM" id="CLU_2750360_0_0_11"/>
<evidence type="ECO:0000313" key="1">
    <source>
        <dbReference type="EMBL" id="ADG73619.1"/>
    </source>
</evidence>
<dbReference type="AlphaFoldDB" id="D5UJ96"/>
<dbReference type="KEGG" id="cfl:Cfla_0707"/>
<dbReference type="STRING" id="446466.Cfla_0707"/>
<evidence type="ECO:0000313" key="2">
    <source>
        <dbReference type="Proteomes" id="UP000000849"/>
    </source>
</evidence>
<accession>D5UJ96</accession>
<keyword evidence="2" id="KW-1185">Reference proteome</keyword>
<organism evidence="1 2">
    <name type="scientific">Cellulomonas flavigena (strain ATCC 482 / DSM 20109 / BCRC 11376 / JCM 18109 / NBRC 3775 / NCIMB 8073 / NRS 134)</name>
    <dbReference type="NCBI Taxonomy" id="446466"/>
    <lineage>
        <taxon>Bacteria</taxon>
        <taxon>Bacillati</taxon>
        <taxon>Actinomycetota</taxon>
        <taxon>Actinomycetes</taxon>
        <taxon>Micrococcales</taxon>
        <taxon>Cellulomonadaceae</taxon>
        <taxon>Cellulomonas</taxon>
    </lineage>
</organism>
<gene>
    <name evidence="1" type="ordered locus">Cfla_0707</name>
</gene>
<name>D5UJ96_CELFN</name>
<sequence>MSAALEEHADLVRAVEAVGDEVSVVVSSPCASHPERAEVVVFYPGGDDRRRITELLADDALGVPVSLRNA</sequence>
<proteinExistence type="predicted"/>
<reference evidence="1 2" key="1">
    <citation type="journal article" date="2010" name="Stand. Genomic Sci.">
        <title>Complete genome sequence of Cellulomonas flavigena type strain (134).</title>
        <authorList>
            <person name="Abt B."/>
            <person name="Foster B."/>
            <person name="Lapidus A."/>
            <person name="Clum A."/>
            <person name="Sun H."/>
            <person name="Pukall R."/>
            <person name="Lucas S."/>
            <person name="Glavina Del Rio T."/>
            <person name="Nolan M."/>
            <person name="Tice H."/>
            <person name="Cheng J.F."/>
            <person name="Pitluck S."/>
            <person name="Liolios K."/>
            <person name="Ivanova N."/>
            <person name="Mavromatis K."/>
            <person name="Ovchinnikova G."/>
            <person name="Pati A."/>
            <person name="Goodwin L."/>
            <person name="Chen A."/>
            <person name="Palaniappan K."/>
            <person name="Land M."/>
            <person name="Hauser L."/>
            <person name="Chang Y.J."/>
            <person name="Jeffries C.D."/>
            <person name="Rohde M."/>
            <person name="Goker M."/>
            <person name="Woyke T."/>
            <person name="Bristow J."/>
            <person name="Eisen J.A."/>
            <person name="Markowitz V."/>
            <person name="Hugenholtz P."/>
            <person name="Kyrpides N.C."/>
            <person name="Klenk H.P."/>
        </authorList>
    </citation>
    <scope>NUCLEOTIDE SEQUENCE [LARGE SCALE GENOMIC DNA]</scope>
    <source>
        <strain evidence="2">ATCC 482 / DSM 20109 / BCRC 11376 / JCM 18109 / NBRC 3775 / NCIMB 8073 / NRS 134</strain>
    </source>
</reference>
<dbReference type="EMBL" id="CP001964">
    <property type="protein sequence ID" value="ADG73619.1"/>
    <property type="molecule type" value="Genomic_DNA"/>
</dbReference>
<protein>
    <submittedName>
        <fullName evidence="1">Uncharacterized protein</fullName>
    </submittedName>
</protein>
<dbReference type="OrthoDB" id="9953984at2"/>
<dbReference type="RefSeq" id="WP_013115953.1">
    <property type="nucleotide sequence ID" value="NC_014151.1"/>
</dbReference>
<dbReference type="Proteomes" id="UP000000849">
    <property type="component" value="Chromosome"/>
</dbReference>